<organism evidence="1">
    <name type="scientific">marine metagenome</name>
    <dbReference type="NCBI Taxonomy" id="408172"/>
    <lineage>
        <taxon>unclassified sequences</taxon>
        <taxon>metagenomes</taxon>
        <taxon>ecological metagenomes</taxon>
    </lineage>
</organism>
<dbReference type="PANTHER" id="PTHR22602:SF0">
    <property type="entry name" value="TRANSFERASE CAF17, MITOCHONDRIAL-RELATED"/>
    <property type="match status" value="1"/>
</dbReference>
<evidence type="ECO:0000313" key="1">
    <source>
        <dbReference type="EMBL" id="SVD83775.1"/>
    </source>
</evidence>
<dbReference type="InterPro" id="IPR027266">
    <property type="entry name" value="TrmE/GcvT-like"/>
</dbReference>
<sequence>MPLIDLSHFGFLMIQGRDAEAFLQGYTTCDLTRLDRTPALLGAICNIQGKVLTTLIVARIPVQAHAKNNQPAAQSAPARSDQAALLLRMERNSVKAVQSFLSKYIVFSKAEMTDLSDKWYCYGTYTEAVITDTVGINIPAMSRRREIWSPQKLSATGSVARWRAEDIKT</sequence>
<name>A0A382YLS1_9ZZZZ</name>
<dbReference type="Gene3D" id="3.30.1360.120">
    <property type="entry name" value="Probable tRNA modification gtpase trme, domain 1"/>
    <property type="match status" value="1"/>
</dbReference>
<dbReference type="AlphaFoldDB" id="A0A382YLS1"/>
<dbReference type="EMBL" id="UINC01176583">
    <property type="protein sequence ID" value="SVD83775.1"/>
    <property type="molecule type" value="Genomic_DNA"/>
</dbReference>
<protein>
    <recommendedName>
        <fullName evidence="2">CheW-like domain-containing protein</fullName>
    </recommendedName>
</protein>
<dbReference type="PANTHER" id="PTHR22602">
    <property type="entry name" value="TRANSFERASE CAF17, MITOCHONDRIAL-RELATED"/>
    <property type="match status" value="1"/>
</dbReference>
<reference evidence="1" key="1">
    <citation type="submission" date="2018-05" db="EMBL/GenBank/DDBJ databases">
        <authorList>
            <person name="Lanie J.A."/>
            <person name="Ng W.-L."/>
            <person name="Kazmierczak K.M."/>
            <person name="Andrzejewski T.M."/>
            <person name="Davidsen T.M."/>
            <person name="Wayne K.J."/>
            <person name="Tettelin H."/>
            <person name="Glass J.I."/>
            <person name="Rusch D."/>
            <person name="Podicherti R."/>
            <person name="Tsui H.-C.T."/>
            <person name="Winkler M.E."/>
        </authorList>
    </citation>
    <scope>NUCLEOTIDE SEQUENCE</scope>
</reference>
<accession>A0A382YLS1</accession>
<dbReference type="GO" id="GO:0016226">
    <property type="term" value="P:iron-sulfur cluster assembly"/>
    <property type="evidence" value="ECO:0007669"/>
    <property type="project" value="TreeGrafter"/>
</dbReference>
<feature type="non-terminal residue" evidence="1">
    <location>
        <position position="169"/>
    </location>
</feature>
<dbReference type="InterPro" id="IPR045179">
    <property type="entry name" value="YgfZ/GcvT"/>
</dbReference>
<gene>
    <name evidence="1" type="ORF">METZ01_LOCUS436629</name>
</gene>
<proteinExistence type="predicted"/>
<dbReference type="SUPFAM" id="SSF103025">
    <property type="entry name" value="Folate-binding domain"/>
    <property type="match status" value="1"/>
</dbReference>
<evidence type="ECO:0008006" key="2">
    <source>
        <dbReference type="Google" id="ProtNLM"/>
    </source>
</evidence>